<name>A0A2T4I806_9SPHN</name>
<dbReference type="AlphaFoldDB" id="A0A2T4I806"/>
<organism evidence="1 2">
    <name type="scientific">Edaphosphingomonas fennica</name>
    <dbReference type="NCBI Taxonomy" id="114404"/>
    <lineage>
        <taxon>Bacteria</taxon>
        <taxon>Pseudomonadati</taxon>
        <taxon>Pseudomonadota</taxon>
        <taxon>Alphaproteobacteria</taxon>
        <taxon>Sphingomonadales</taxon>
        <taxon>Rhizorhabdaceae</taxon>
        <taxon>Edaphosphingomonas</taxon>
    </lineage>
</organism>
<dbReference type="RefSeq" id="WP_107393780.1">
    <property type="nucleotide sequence ID" value="NZ_PHHF01000006.1"/>
</dbReference>
<dbReference type="Proteomes" id="UP000241206">
    <property type="component" value="Unassembled WGS sequence"/>
</dbReference>
<comment type="caution">
    <text evidence="1">The sequence shown here is derived from an EMBL/GenBank/DDBJ whole genome shotgun (WGS) entry which is preliminary data.</text>
</comment>
<evidence type="ECO:0000313" key="1">
    <source>
        <dbReference type="EMBL" id="PTD27472.1"/>
    </source>
</evidence>
<keyword evidence="2" id="KW-1185">Reference proteome</keyword>
<gene>
    <name evidence="1" type="ORF">CV103_01675</name>
</gene>
<sequence length="293" mass="31625">MKSWSDQDLLRLDAEFAQAGIAMHARPMHAAMSILGSGFVIGVLGNPDVDLVMEDYRRLFPQVDEAWPGKGVGLAASVDVVRKVTVAVIFGTCSVSVHQGLGFGSHEEWVRWCRGDTAIAACSAFAFADLYDLTYGIDGGKVRPPSELWRMALSNLEDVANILATGFSVDSVVQPICLTAELSMKAALIDLGADPKALARRDVGHNHEELARRLATLSPHRDDPIVAAVAAALPDYVQSRYAAAGLTRLSVVRLALGVQFMAASACRRIGDQDFAAELEQDQWPGPRSPDFYT</sequence>
<evidence type="ECO:0008006" key="3">
    <source>
        <dbReference type="Google" id="ProtNLM"/>
    </source>
</evidence>
<proteinExistence type="predicted"/>
<reference evidence="1 2" key="1">
    <citation type="submission" date="2017-11" db="EMBL/GenBank/DDBJ databases">
        <title>Sphingomonas oleivorans sp. nov., isolated from oil-contaminated soil.</title>
        <authorList>
            <person name="Wang L."/>
            <person name="Chen L."/>
        </authorList>
    </citation>
    <scope>NUCLEOTIDE SEQUENCE [LARGE SCALE GENOMIC DNA]</scope>
    <source>
        <strain evidence="1 2">K101</strain>
    </source>
</reference>
<protein>
    <recommendedName>
        <fullName evidence="3">HEPN domain-containing protein</fullName>
    </recommendedName>
</protein>
<accession>A0A2T4I806</accession>
<evidence type="ECO:0000313" key="2">
    <source>
        <dbReference type="Proteomes" id="UP000241206"/>
    </source>
</evidence>
<dbReference type="EMBL" id="PHHF01000006">
    <property type="protein sequence ID" value="PTD27472.1"/>
    <property type="molecule type" value="Genomic_DNA"/>
</dbReference>